<dbReference type="EMBL" id="JAMSHJ010000001">
    <property type="protein sequence ID" value="KAI5448127.1"/>
    <property type="molecule type" value="Genomic_DNA"/>
</dbReference>
<dbReference type="Proteomes" id="UP001058974">
    <property type="component" value="Chromosome 1"/>
</dbReference>
<organism evidence="1 2">
    <name type="scientific">Pisum sativum</name>
    <name type="common">Garden pea</name>
    <name type="synonym">Lathyrus oleraceus</name>
    <dbReference type="NCBI Taxonomy" id="3888"/>
    <lineage>
        <taxon>Eukaryota</taxon>
        <taxon>Viridiplantae</taxon>
        <taxon>Streptophyta</taxon>
        <taxon>Embryophyta</taxon>
        <taxon>Tracheophyta</taxon>
        <taxon>Spermatophyta</taxon>
        <taxon>Magnoliopsida</taxon>
        <taxon>eudicotyledons</taxon>
        <taxon>Gunneridae</taxon>
        <taxon>Pentapetalae</taxon>
        <taxon>rosids</taxon>
        <taxon>fabids</taxon>
        <taxon>Fabales</taxon>
        <taxon>Fabaceae</taxon>
        <taxon>Papilionoideae</taxon>
        <taxon>50 kb inversion clade</taxon>
        <taxon>NPAAA clade</taxon>
        <taxon>Hologalegina</taxon>
        <taxon>IRL clade</taxon>
        <taxon>Fabeae</taxon>
        <taxon>Lathyrus</taxon>
    </lineage>
</organism>
<accession>A0A9D5H0V6</accession>
<keyword evidence="2" id="KW-1185">Reference proteome</keyword>
<evidence type="ECO:0000313" key="2">
    <source>
        <dbReference type="Proteomes" id="UP001058974"/>
    </source>
</evidence>
<comment type="caution">
    <text evidence="1">The sequence shown here is derived from an EMBL/GenBank/DDBJ whole genome shotgun (WGS) entry which is preliminary data.</text>
</comment>
<dbReference type="AlphaFoldDB" id="A0A9D5H0V6"/>
<dbReference type="Gramene" id="Psat01G0552400-T1">
    <property type="protein sequence ID" value="KAI5448127.1"/>
    <property type="gene ID" value="KIW84_015524"/>
</dbReference>
<gene>
    <name evidence="1" type="ORF">KIW84_015524</name>
</gene>
<reference evidence="1 2" key="1">
    <citation type="journal article" date="2022" name="Nat. Genet.">
        <title>Improved pea reference genome and pan-genome highlight genomic features and evolutionary characteristics.</title>
        <authorList>
            <person name="Yang T."/>
            <person name="Liu R."/>
            <person name="Luo Y."/>
            <person name="Hu S."/>
            <person name="Wang D."/>
            <person name="Wang C."/>
            <person name="Pandey M.K."/>
            <person name="Ge S."/>
            <person name="Xu Q."/>
            <person name="Li N."/>
            <person name="Li G."/>
            <person name="Huang Y."/>
            <person name="Saxena R.K."/>
            <person name="Ji Y."/>
            <person name="Li M."/>
            <person name="Yan X."/>
            <person name="He Y."/>
            <person name="Liu Y."/>
            <person name="Wang X."/>
            <person name="Xiang C."/>
            <person name="Varshney R.K."/>
            <person name="Ding H."/>
            <person name="Gao S."/>
            <person name="Zong X."/>
        </authorList>
    </citation>
    <scope>NUCLEOTIDE SEQUENCE [LARGE SCALE GENOMIC DNA]</scope>
    <source>
        <strain evidence="1 2">cv. Zhongwan 6</strain>
    </source>
</reference>
<evidence type="ECO:0000313" key="1">
    <source>
        <dbReference type="EMBL" id="KAI5448127.1"/>
    </source>
</evidence>
<sequence>MYHAQESVIHYKVEAGNGADEKEHKGDDENIQLSVIGYELDAEYEANEEEEEGDDEDIRFKYEDVSGVLCKWAELKLKHKNFKGALELMSPGYYRAINRG</sequence>
<proteinExistence type="predicted"/>
<protein>
    <submittedName>
        <fullName evidence="1">Uncharacterized protein</fullName>
    </submittedName>
</protein>
<name>A0A9D5H0V6_PEA</name>